<organism evidence="5 6">
    <name type="scientific">Lactiplantibacillus daoliensis</name>
    <dbReference type="NCBI Taxonomy" id="2559916"/>
    <lineage>
        <taxon>Bacteria</taxon>
        <taxon>Bacillati</taxon>
        <taxon>Bacillota</taxon>
        <taxon>Bacilli</taxon>
        <taxon>Lactobacillales</taxon>
        <taxon>Lactobacillaceae</taxon>
        <taxon>Lactiplantibacillus</taxon>
    </lineage>
</organism>
<keyword evidence="6" id="KW-1185">Reference proteome</keyword>
<dbReference type="PANTHER" id="PTHR43685:SF5">
    <property type="entry name" value="GLYCOSYLTRANSFERASE EPSE-RELATED"/>
    <property type="match status" value="1"/>
</dbReference>
<dbReference type="PANTHER" id="PTHR43685">
    <property type="entry name" value="GLYCOSYLTRANSFERASE"/>
    <property type="match status" value="1"/>
</dbReference>
<protein>
    <submittedName>
        <fullName evidence="5">Glycosyltransferase</fullName>
        <ecNumber evidence="5">2.4.-.-</ecNumber>
    </submittedName>
</protein>
<keyword evidence="3 5" id="KW-0808">Transferase</keyword>
<sequence>MELKDKVSVIMSTKNGEAYIWTAIQSILEQSQCPVPIIVVDDGSSDRTAEILSKVSKQYKTIKVLRNFGSKGLAYSLNLALAEVQTEYVARMDDDDISLHNRLETEIKFLEGHAEYGFVGTGAKLFDQKGIYGEWLPKKTLTLNDLFIGRVYIHPTVVFRTKVLKAVGGYSEMSQMNRIEDWNLWLRLYSKGFEGYNLQEAYFQYREDNGSFKKRNFKRRINQYQMLTYWRKQFKLHGKYYLYPYLPVIKGIFPQQLIRIYHKVKYGHK</sequence>
<reference evidence="6" key="1">
    <citation type="journal article" date="2019" name="Int. J. Syst. Evol. Microbiol.">
        <title>The Global Catalogue of Microorganisms (GCM) 10K type strain sequencing project: providing services to taxonomists for standard genome sequencing and annotation.</title>
        <authorList>
            <consortium name="The Broad Institute Genomics Platform"/>
            <consortium name="The Broad Institute Genome Sequencing Center for Infectious Disease"/>
            <person name="Wu L."/>
            <person name="Ma J."/>
        </authorList>
    </citation>
    <scope>NUCLEOTIDE SEQUENCE [LARGE SCALE GENOMIC DNA]</scope>
    <source>
        <strain evidence="6">CCM 8934</strain>
    </source>
</reference>
<dbReference type="Proteomes" id="UP001596227">
    <property type="component" value="Unassembled WGS sequence"/>
</dbReference>
<dbReference type="InterPro" id="IPR001173">
    <property type="entry name" value="Glyco_trans_2-like"/>
</dbReference>
<evidence type="ECO:0000313" key="5">
    <source>
        <dbReference type="EMBL" id="MFC6294119.1"/>
    </source>
</evidence>
<dbReference type="RefSeq" id="WP_171000403.1">
    <property type="nucleotide sequence ID" value="NZ_BJDH01000013.1"/>
</dbReference>
<dbReference type="GO" id="GO:0016757">
    <property type="term" value="F:glycosyltransferase activity"/>
    <property type="evidence" value="ECO:0007669"/>
    <property type="project" value="UniProtKB-KW"/>
</dbReference>
<gene>
    <name evidence="5" type="ORF">ACFQH1_02675</name>
</gene>
<proteinExistence type="inferred from homology"/>
<dbReference type="InterPro" id="IPR050834">
    <property type="entry name" value="Glycosyltransf_2"/>
</dbReference>
<evidence type="ECO:0000256" key="3">
    <source>
        <dbReference type="ARBA" id="ARBA00022679"/>
    </source>
</evidence>
<comment type="similarity">
    <text evidence="1">Belongs to the glycosyltransferase 2 family.</text>
</comment>
<dbReference type="SUPFAM" id="SSF53448">
    <property type="entry name" value="Nucleotide-diphospho-sugar transferases"/>
    <property type="match status" value="1"/>
</dbReference>
<evidence type="ECO:0000256" key="1">
    <source>
        <dbReference type="ARBA" id="ARBA00006739"/>
    </source>
</evidence>
<evidence type="ECO:0000256" key="2">
    <source>
        <dbReference type="ARBA" id="ARBA00022676"/>
    </source>
</evidence>
<feature type="domain" description="Glycosyltransferase 2-like" evidence="4">
    <location>
        <begin position="8"/>
        <end position="166"/>
    </location>
</feature>
<dbReference type="EC" id="2.4.-.-" evidence="5"/>
<accession>A0ABW1UFU9</accession>
<evidence type="ECO:0000313" key="6">
    <source>
        <dbReference type="Proteomes" id="UP001596227"/>
    </source>
</evidence>
<name>A0ABW1UFU9_9LACO</name>
<dbReference type="Pfam" id="PF00535">
    <property type="entry name" value="Glycos_transf_2"/>
    <property type="match status" value="1"/>
</dbReference>
<dbReference type="InterPro" id="IPR029044">
    <property type="entry name" value="Nucleotide-diphossugar_trans"/>
</dbReference>
<comment type="caution">
    <text evidence="5">The sequence shown here is derived from an EMBL/GenBank/DDBJ whole genome shotgun (WGS) entry which is preliminary data.</text>
</comment>
<evidence type="ECO:0000259" key="4">
    <source>
        <dbReference type="Pfam" id="PF00535"/>
    </source>
</evidence>
<dbReference type="Gene3D" id="3.90.550.10">
    <property type="entry name" value="Spore Coat Polysaccharide Biosynthesis Protein SpsA, Chain A"/>
    <property type="match status" value="1"/>
</dbReference>
<keyword evidence="2 5" id="KW-0328">Glycosyltransferase</keyword>
<dbReference type="EMBL" id="JBHSSB010000006">
    <property type="protein sequence ID" value="MFC6294119.1"/>
    <property type="molecule type" value="Genomic_DNA"/>
</dbReference>